<dbReference type="GO" id="GO:0008234">
    <property type="term" value="F:cysteine-type peptidase activity"/>
    <property type="evidence" value="ECO:0007669"/>
    <property type="project" value="UniProtKB-KW"/>
</dbReference>
<evidence type="ECO:0000256" key="5">
    <source>
        <dbReference type="SAM" id="Coils"/>
    </source>
</evidence>
<evidence type="ECO:0000256" key="4">
    <source>
        <dbReference type="ARBA" id="ARBA00022807"/>
    </source>
</evidence>
<protein>
    <submittedName>
        <fullName evidence="8">NlpC/P60 family protein</fullName>
    </submittedName>
</protein>
<evidence type="ECO:0000313" key="9">
    <source>
        <dbReference type="Proteomes" id="UP000238916"/>
    </source>
</evidence>
<keyword evidence="3" id="KW-0378">Hydrolase</keyword>
<name>A0A2U3KGJ5_9FIRM</name>
<evidence type="ECO:0000259" key="7">
    <source>
        <dbReference type="PROSITE" id="PS51935"/>
    </source>
</evidence>
<keyword evidence="4" id="KW-0788">Thiol protease</keyword>
<dbReference type="PANTHER" id="PTHR47053">
    <property type="entry name" value="MUREIN DD-ENDOPEPTIDASE MEPH-RELATED"/>
    <property type="match status" value="1"/>
</dbReference>
<dbReference type="Gene3D" id="6.10.250.3150">
    <property type="match status" value="1"/>
</dbReference>
<dbReference type="InterPro" id="IPR038765">
    <property type="entry name" value="Papain-like_cys_pep_sf"/>
</dbReference>
<gene>
    <name evidence="8" type="ORF">SBF1_1970001</name>
</gene>
<comment type="similarity">
    <text evidence="1">Belongs to the peptidase C40 family.</text>
</comment>
<feature type="compositionally biased region" description="Low complexity" evidence="6">
    <location>
        <begin position="266"/>
        <end position="280"/>
    </location>
</feature>
<dbReference type="Proteomes" id="UP000238916">
    <property type="component" value="Unassembled WGS sequence"/>
</dbReference>
<feature type="domain" description="NlpC/P60" evidence="7">
    <location>
        <begin position="292"/>
        <end position="413"/>
    </location>
</feature>
<dbReference type="PROSITE" id="PS51935">
    <property type="entry name" value="NLPC_P60"/>
    <property type="match status" value="1"/>
</dbReference>
<proteinExistence type="inferred from homology"/>
<dbReference type="AlphaFoldDB" id="A0A2U3KGJ5"/>
<evidence type="ECO:0000313" key="8">
    <source>
        <dbReference type="EMBL" id="SPF38778.1"/>
    </source>
</evidence>
<feature type="region of interest" description="Disordered" evidence="6">
    <location>
        <begin position="266"/>
        <end position="285"/>
    </location>
</feature>
<dbReference type="PANTHER" id="PTHR47053:SF1">
    <property type="entry name" value="MUREIN DD-ENDOPEPTIDASE MEPH-RELATED"/>
    <property type="match status" value="1"/>
</dbReference>
<dbReference type="InterPro" id="IPR051202">
    <property type="entry name" value="Peptidase_C40"/>
</dbReference>
<dbReference type="InterPro" id="IPR000064">
    <property type="entry name" value="NLP_P60_dom"/>
</dbReference>
<dbReference type="SUPFAM" id="SSF54001">
    <property type="entry name" value="Cysteine proteinases"/>
    <property type="match status" value="1"/>
</dbReference>
<dbReference type="Pfam" id="PF00877">
    <property type="entry name" value="NLPC_P60"/>
    <property type="match status" value="1"/>
</dbReference>
<organism evidence="8 9">
    <name type="scientific">Candidatus Desulfosporosinus infrequens</name>
    <dbReference type="NCBI Taxonomy" id="2043169"/>
    <lineage>
        <taxon>Bacteria</taxon>
        <taxon>Bacillati</taxon>
        <taxon>Bacillota</taxon>
        <taxon>Clostridia</taxon>
        <taxon>Eubacteriales</taxon>
        <taxon>Desulfitobacteriaceae</taxon>
        <taxon>Desulfosporosinus</taxon>
    </lineage>
</organism>
<sequence>MAKSNNYVKKRVIEGLSLMNRIRFLHKTSLVTIIGVVLLVASVIPVRADSLQQQLNQSKQQANQINGALTAQHDKVAGVTTQVLALKQSVLVLNSSMAREQLALAEEQHNLKDLEDQQQKLEDQRQEHIKALGNVLKGNYEDGVTTYVAVLFQATSVSDFIDRADKIQMIVGGYSKLQKDIIALNSTLNDQKELIKQKQNTIQASIQAKAQTQQAAQQTLDKQQTILAQLSTTERAMLNSSVSAQSKVSRIQKLIEQEEIEAAYAAKEGSSNAGNSDRSSSGGGVSGTVKVAGGAQQILSFAAQFQGLPYVWGGTTPSPGFDCSGYVQYVYQHAGISLNRTSEQQFNDGVPVSRSELQPGDIVFFHTYSSGASHVGIYAGNNTMLDSSNGGVSYDDMTNSYWASRYLGARRVVAS</sequence>
<evidence type="ECO:0000256" key="2">
    <source>
        <dbReference type="ARBA" id="ARBA00022670"/>
    </source>
</evidence>
<evidence type="ECO:0000256" key="1">
    <source>
        <dbReference type="ARBA" id="ARBA00007074"/>
    </source>
</evidence>
<dbReference type="Gene3D" id="3.90.1720.10">
    <property type="entry name" value="endopeptidase domain like (from Nostoc punctiforme)"/>
    <property type="match status" value="1"/>
</dbReference>
<evidence type="ECO:0000256" key="6">
    <source>
        <dbReference type="SAM" id="MobiDB-lite"/>
    </source>
</evidence>
<accession>A0A2U3KGJ5</accession>
<keyword evidence="5" id="KW-0175">Coiled coil</keyword>
<reference evidence="9" key="1">
    <citation type="submission" date="2018-02" db="EMBL/GenBank/DDBJ databases">
        <authorList>
            <person name="Hausmann B."/>
        </authorList>
    </citation>
    <scope>NUCLEOTIDE SEQUENCE [LARGE SCALE GENOMIC DNA]</scope>
    <source>
        <strain evidence="9">Peat soil MAG SbF1</strain>
    </source>
</reference>
<dbReference type="EMBL" id="OMOF01000109">
    <property type="protein sequence ID" value="SPF38778.1"/>
    <property type="molecule type" value="Genomic_DNA"/>
</dbReference>
<evidence type="ECO:0000256" key="3">
    <source>
        <dbReference type="ARBA" id="ARBA00022801"/>
    </source>
</evidence>
<feature type="coiled-coil region" evidence="5">
    <location>
        <begin position="97"/>
        <end position="134"/>
    </location>
</feature>
<keyword evidence="2" id="KW-0645">Protease</keyword>
<dbReference type="GO" id="GO:0006508">
    <property type="term" value="P:proteolysis"/>
    <property type="evidence" value="ECO:0007669"/>
    <property type="project" value="UniProtKB-KW"/>
</dbReference>